<name>A0A1I2UFW6_9BACL</name>
<keyword evidence="3 5" id="KW-0238">DNA-binding</keyword>
<protein>
    <submittedName>
        <fullName evidence="8">Site-specific recombinase XerD</fullName>
    </submittedName>
</protein>
<dbReference type="PROSITE" id="PS51898">
    <property type="entry name" value="TYR_RECOMBINASE"/>
    <property type="match status" value="1"/>
</dbReference>
<dbReference type="InterPro" id="IPR002104">
    <property type="entry name" value="Integrase_catalytic"/>
</dbReference>
<dbReference type="InterPro" id="IPR010998">
    <property type="entry name" value="Integrase_recombinase_N"/>
</dbReference>
<evidence type="ECO:0000256" key="1">
    <source>
        <dbReference type="ARBA" id="ARBA00008857"/>
    </source>
</evidence>
<dbReference type="CDD" id="cd01188">
    <property type="entry name" value="INT_RitA_C_like"/>
    <property type="match status" value="1"/>
</dbReference>
<dbReference type="Pfam" id="PF00589">
    <property type="entry name" value="Phage_integrase"/>
    <property type="match status" value="1"/>
</dbReference>
<feature type="domain" description="Core-binding (CB)" evidence="7">
    <location>
        <begin position="13"/>
        <end position="96"/>
    </location>
</feature>
<dbReference type="Gene3D" id="1.10.443.10">
    <property type="entry name" value="Intergrase catalytic core"/>
    <property type="match status" value="1"/>
</dbReference>
<dbReference type="PROSITE" id="PS51900">
    <property type="entry name" value="CB"/>
    <property type="match status" value="1"/>
</dbReference>
<dbReference type="AlphaFoldDB" id="A0A1I2UFW6"/>
<dbReference type="Pfam" id="PF02899">
    <property type="entry name" value="Phage_int_SAM_1"/>
    <property type="match status" value="1"/>
</dbReference>
<dbReference type="Gene3D" id="1.10.150.130">
    <property type="match status" value="1"/>
</dbReference>
<evidence type="ECO:0000256" key="2">
    <source>
        <dbReference type="ARBA" id="ARBA00022908"/>
    </source>
</evidence>
<gene>
    <name evidence="8" type="ORF">SAMN02982927_02694</name>
</gene>
<evidence type="ECO:0000313" key="9">
    <source>
        <dbReference type="Proteomes" id="UP000198752"/>
    </source>
</evidence>
<comment type="similarity">
    <text evidence="1">Belongs to the 'phage' integrase family.</text>
</comment>
<evidence type="ECO:0000256" key="3">
    <source>
        <dbReference type="ARBA" id="ARBA00023125"/>
    </source>
</evidence>
<accession>A0A1I2UFW6</accession>
<dbReference type="STRING" id="269670.SAMN02982927_02694"/>
<reference evidence="9" key="1">
    <citation type="submission" date="2016-10" db="EMBL/GenBank/DDBJ databases">
        <authorList>
            <person name="Varghese N."/>
            <person name="Submissions S."/>
        </authorList>
    </citation>
    <scope>NUCLEOTIDE SEQUENCE [LARGE SCALE GENOMIC DNA]</scope>
    <source>
        <strain evidence="9">ATCC 700379</strain>
    </source>
</reference>
<feature type="domain" description="Tyr recombinase" evidence="6">
    <location>
        <begin position="119"/>
        <end position="304"/>
    </location>
</feature>
<dbReference type="GO" id="GO:0003677">
    <property type="term" value="F:DNA binding"/>
    <property type="evidence" value="ECO:0007669"/>
    <property type="project" value="UniProtKB-UniRule"/>
</dbReference>
<keyword evidence="9" id="KW-1185">Reference proteome</keyword>
<sequence>MHAKTTKILLRYETYSDILEDYLNLEEFRKLSPLTISSKRITIISFMNHLGDSNVRNFQNCNQSNVTGYLSSLSKLSSSTISGRTFILRHFFNFLHTRNLTLFSGNELFPVIFTNKRERILSFYSIEEIRRTISSVDRGTSYGKRDFVVLLLAAELGIRSSDIIRLKMSDIHWERNTIEVVQYKTKTFNQLPLLENIKYALIDYIKNERPKTNSDYIFIGIKNGGKPLTNSCIHHVVSKYFIKANIDISERKHGPHAMRHSLASNMLHNNTPMHVIKEALGHSNINTTRMYLNIDIDALRQFALEVPCETI</sequence>
<dbReference type="GO" id="GO:0015074">
    <property type="term" value="P:DNA integration"/>
    <property type="evidence" value="ECO:0007669"/>
    <property type="project" value="UniProtKB-KW"/>
</dbReference>
<dbReference type="PANTHER" id="PTHR30349:SF41">
    <property type="entry name" value="INTEGRASE_RECOMBINASE PROTEIN MJ0367-RELATED"/>
    <property type="match status" value="1"/>
</dbReference>
<evidence type="ECO:0000259" key="7">
    <source>
        <dbReference type="PROSITE" id="PS51900"/>
    </source>
</evidence>
<dbReference type="InterPro" id="IPR013762">
    <property type="entry name" value="Integrase-like_cat_sf"/>
</dbReference>
<evidence type="ECO:0000256" key="4">
    <source>
        <dbReference type="ARBA" id="ARBA00023172"/>
    </source>
</evidence>
<keyword evidence="4" id="KW-0233">DNA recombination</keyword>
<dbReference type="InterPro" id="IPR011010">
    <property type="entry name" value="DNA_brk_join_enz"/>
</dbReference>
<dbReference type="GO" id="GO:0006310">
    <property type="term" value="P:DNA recombination"/>
    <property type="evidence" value="ECO:0007669"/>
    <property type="project" value="UniProtKB-KW"/>
</dbReference>
<dbReference type="InterPro" id="IPR044068">
    <property type="entry name" value="CB"/>
</dbReference>
<dbReference type="EMBL" id="FOOY01000020">
    <property type="protein sequence ID" value="SFG76025.1"/>
    <property type="molecule type" value="Genomic_DNA"/>
</dbReference>
<dbReference type="OrthoDB" id="283809at2"/>
<organism evidence="8 9">
    <name type="scientific">Sporolactobacillus nakayamae</name>
    <dbReference type="NCBI Taxonomy" id="269670"/>
    <lineage>
        <taxon>Bacteria</taxon>
        <taxon>Bacillati</taxon>
        <taxon>Bacillota</taxon>
        <taxon>Bacilli</taxon>
        <taxon>Bacillales</taxon>
        <taxon>Sporolactobacillaceae</taxon>
        <taxon>Sporolactobacillus</taxon>
    </lineage>
</organism>
<dbReference type="SUPFAM" id="SSF56349">
    <property type="entry name" value="DNA breaking-rejoining enzymes"/>
    <property type="match status" value="1"/>
</dbReference>
<evidence type="ECO:0000259" key="6">
    <source>
        <dbReference type="PROSITE" id="PS51898"/>
    </source>
</evidence>
<dbReference type="InterPro" id="IPR050090">
    <property type="entry name" value="Tyrosine_recombinase_XerCD"/>
</dbReference>
<dbReference type="RefSeq" id="WP_093673805.1">
    <property type="nucleotide sequence ID" value="NZ_FOOY01000020.1"/>
</dbReference>
<dbReference type="InterPro" id="IPR004107">
    <property type="entry name" value="Integrase_SAM-like_N"/>
</dbReference>
<dbReference type="Proteomes" id="UP000198752">
    <property type="component" value="Unassembled WGS sequence"/>
</dbReference>
<proteinExistence type="inferred from homology"/>
<keyword evidence="2" id="KW-0229">DNA integration</keyword>
<evidence type="ECO:0000313" key="8">
    <source>
        <dbReference type="EMBL" id="SFG76025.1"/>
    </source>
</evidence>
<evidence type="ECO:0000256" key="5">
    <source>
        <dbReference type="PROSITE-ProRule" id="PRU01248"/>
    </source>
</evidence>
<dbReference type="PANTHER" id="PTHR30349">
    <property type="entry name" value="PHAGE INTEGRASE-RELATED"/>
    <property type="match status" value="1"/>
</dbReference>